<sequence length="114" mass="13485">MARVRICQINPRRLWLLFTIRSEEKVKEERLRRLNEEMDKNSSLKDMKRAFVIVGPDFGVCEMFDLKGAPDANTFLTIARNTWSLKQIEMLISDLFDFVLMFLDFTSDFQVLVM</sequence>
<reference evidence="1 2" key="1">
    <citation type="submission" date="2013-11" db="EMBL/GenBank/DDBJ databases">
        <title>The Genome Sequence of Phytophthora parasitica CJ05E6.</title>
        <authorList>
            <consortium name="The Broad Institute Genomics Platform"/>
            <person name="Russ C."/>
            <person name="Tyler B."/>
            <person name="Panabieres F."/>
            <person name="Shan W."/>
            <person name="Tripathy S."/>
            <person name="Grunwald N."/>
            <person name="Machado M."/>
            <person name="Johnson C.S."/>
            <person name="Arredondo F."/>
            <person name="Hong C."/>
            <person name="Coffey M."/>
            <person name="Young S.K."/>
            <person name="Zeng Q."/>
            <person name="Gargeya S."/>
            <person name="Fitzgerald M."/>
            <person name="Abouelleil A."/>
            <person name="Alvarado L."/>
            <person name="Chapman S.B."/>
            <person name="Gainer-Dewar J."/>
            <person name="Goldberg J."/>
            <person name="Griggs A."/>
            <person name="Gujja S."/>
            <person name="Hansen M."/>
            <person name="Howarth C."/>
            <person name="Imamovic A."/>
            <person name="Ireland A."/>
            <person name="Larimer J."/>
            <person name="McCowan C."/>
            <person name="Murphy C."/>
            <person name="Pearson M."/>
            <person name="Poon T.W."/>
            <person name="Priest M."/>
            <person name="Roberts A."/>
            <person name="Saif S."/>
            <person name="Shea T."/>
            <person name="Sykes S."/>
            <person name="Wortman J."/>
            <person name="Nusbaum C."/>
            <person name="Birren B."/>
        </authorList>
    </citation>
    <scope>NUCLEOTIDE SEQUENCE [LARGE SCALE GENOMIC DNA]</scope>
    <source>
        <strain evidence="1 2">CJ05E6</strain>
    </source>
</reference>
<name>W2JH93_PHYNI</name>
<proteinExistence type="predicted"/>
<gene>
    <name evidence="1" type="ORF">L916_04222</name>
</gene>
<dbReference type="EMBL" id="KI671699">
    <property type="protein sequence ID" value="ETL45749.1"/>
    <property type="molecule type" value="Genomic_DNA"/>
</dbReference>
<evidence type="ECO:0000313" key="2">
    <source>
        <dbReference type="Proteomes" id="UP000053864"/>
    </source>
</evidence>
<organism evidence="1 2">
    <name type="scientific">Phytophthora nicotianae</name>
    <name type="common">Potato buckeye rot agent</name>
    <name type="synonym">Phytophthora parasitica</name>
    <dbReference type="NCBI Taxonomy" id="4792"/>
    <lineage>
        <taxon>Eukaryota</taxon>
        <taxon>Sar</taxon>
        <taxon>Stramenopiles</taxon>
        <taxon>Oomycota</taxon>
        <taxon>Peronosporomycetes</taxon>
        <taxon>Peronosporales</taxon>
        <taxon>Peronosporaceae</taxon>
        <taxon>Phytophthora</taxon>
    </lineage>
</organism>
<dbReference type="AlphaFoldDB" id="W2JH93"/>
<accession>W2JH93</accession>
<protein>
    <submittedName>
        <fullName evidence="1">Uncharacterized protein</fullName>
    </submittedName>
</protein>
<evidence type="ECO:0000313" key="1">
    <source>
        <dbReference type="EMBL" id="ETL45749.1"/>
    </source>
</evidence>
<dbReference type="Proteomes" id="UP000053864">
    <property type="component" value="Unassembled WGS sequence"/>
</dbReference>